<evidence type="ECO:0000313" key="2">
    <source>
        <dbReference type="EMBL" id="KAJ1116413.1"/>
    </source>
</evidence>
<accession>A0AAV7NT08</accession>
<proteinExistence type="predicted"/>
<dbReference type="EMBL" id="JANPWB010000012">
    <property type="protein sequence ID" value="KAJ1116413.1"/>
    <property type="molecule type" value="Genomic_DNA"/>
</dbReference>
<comment type="caution">
    <text evidence="2">The sequence shown here is derived from an EMBL/GenBank/DDBJ whole genome shotgun (WGS) entry which is preliminary data.</text>
</comment>
<dbReference type="Proteomes" id="UP001066276">
    <property type="component" value="Chromosome 8"/>
</dbReference>
<dbReference type="AlphaFoldDB" id="A0AAV7NT08"/>
<evidence type="ECO:0000313" key="3">
    <source>
        <dbReference type="Proteomes" id="UP001066276"/>
    </source>
</evidence>
<gene>
    <name evidence="2" type="ORF">NDU88_004625</name>
</gene>
<feature type="region of interest" description="Disordered" evidence="1">
    <location>
        <begin position="1"/>
        <end position="62"/>
    </location>
</feature>
<name>A0AAV7NT08_PLEWA</name>
<organism evidence="2 3">
    <name type="scientific">Pleurodeles waltl</name>
    <name type="common">Iberian ribbed newt</name>
    <dbReference type="NCBI Taxonomy" id="8319"/>
    <lineage>
        <taxon>Eukaryota</taxon>
        <taxon>Metazoa</taxon>
        <taxon>Chordata</taxon>
        <taxon>Craniata</taxon>
        <taxon>Vertebrata</taxon>
        <taxon>Euteleostomi</taxon>
        <taxon>Amphibia</taxon>
        <taxon>Batrachia</taxon>
        <taxon>Caudata</taxon>
        <taxon>Salamandroidea</taxon>
        <taxon>Salamandridae</taxon>
        <taxon>Pleurodelinae</taxon>
        <taxon>Pleurodeles</taxon>
    </lineage>
</organism>
<reference evidence="2" key="1">
    <citation type="journal article" date="2022" name="bioRxiv">
        <title>Sequencing and chromosome-scale assembly of the giantPleurodeles waltlgenome.</title>
        <authorList>
            <person name="Brown T."/>
            <person name="Elewa A."/>
            <person name="Iarovenko S."/>
            <person name="Subramanian E."/>
            <person name="Araus A.J."/>
            <person name="Petzold A."/>
            <person name="Susuki M."/>
            <person name="Suzuki K.-i.T."/>
            <person name="Hayashi T."/>
            <person name="Toyoda A."/>
            <person name="Oliveira C."/>
            <person name="Osipova E."/>
            <person name="Leigh N.D."/>
            <person name="Simon A."/>
            <person name="Yun M.H."/>
        </authorList>
    </citation>
    <scope>NUCLEOTIDE SEQUENCE</scope>
    <source>
        <strain evidence="2">20211129_DDA</strain>
        <tissue evidence="2">Liver</tissue>
    </source>
</reference>
<keyword evidence="3" id="KW-1185">Reference proteome</keyword>
<evidence type="ECO:0000256" key="1">
    <source>
        <dbReference type="SAM" id="MobiDB-lite"/>
    </source>
</evidence>
<protein>
    <submittedName>
        <fullName evidence="2">Uncharacterized protein</fullName>
    </submittedName>
</protein>
<sequence length="86" mass="9104">MRTPGHGPHSLAAARSEGRGAQKLRPRRMTPGPTAPLHGRRSPGPHSGIPEGPEGTAPTPSACRAHLGLASLRPVRGTDRVQTRFY</sequence>